<gene>
    <name evidence="2" type="ORF">NCTC11694_07353</name>
</gene>
<evidence type="ECO:0000256" key="1">
    <source>
        <dbReference type="SAM" id="SignalP"/>
    </source>
</evidence>
<sequence>MRLIYSVILLGLIAGWNSARAGTCTTITPQISTLSVGTITVPRDAPVGTVIFSGAGHIRALTFPAVLTHSCWVSACDIIMRR</sequence>
<comment type="caution">
    <text evidence="2">The sequence shown here is derived from an EMBL/GenBank/DDBJ whole genome shotgun (WGS) entry which is preliminary data.</text>
</comment>
<proteinExistence type="predicted"/>
<evidence type="ECO:0000313" key="2">
    <source>
        <dbReference type="EMBL" id="STT07729.1"/>
    </source>
</evidence>
<name>A0A7H4MXB6_9ENTR</name>
<feature type="signal peptide" evidence="1">
    <location>
        <begin position="1"/>
        <end position="21"/>
    </location>
</feature>
<keyword evidence="1" id="KW-0732">Signal</keyword>
<dbReference type="Gene3D" id="2.60.40.3310">
    <property type="match status" value="1"/>
</dbReference>
<feature type="chain" id="PRO_5028865009" evidence="1">
    <location>
        <begin position="22"/>
        <end position="82"/>
    </location>
</feature>
<reference evidence="2 3" key="1">
    <citation type="submission" date="2018-06" db="EMBL/GenBank/DDBJ databases">
        <authorList>
            <consortium name="Pathogen Informatics"/>
            <person name="Doyle S."/>
        </authorList>
    </citation>
    <scope>NUCLEOTIDE SEQUENCE [LARGE SCALE GENOMIC DNA]</scope>
    <source>
        <strain evidence="2 3">NCTC11694</strain>
    </source>
</reference>
<accession>A0A7H4MXB6</accession>
<dbReference type="Proteomes" id="UP000255050">
    <property type="component" value="Unassembled WGS sequence"/>
</dbReference>
<protein>
    <submittedName>
        <fullName evidence="2">PhfB</fullName>
    </submittedName>
</protein>
<dbReference type="AlphaFoldDB" id="A0A7H4MXB6"/>
<organism evidence="2 3">
    <name type="scientific">Klebsiella michiganensis</name>
    <dbReference type="NCBI Taxonomy" id="1134687"/>
    <lineage>
        <taxon>Bacteria</taxon>
        <taxon>Pseudomonadati</taxon>
        <taxon>Pseudomonadota</taxon>
        <taxon>Gammaproteobacteria</taxon>
        <taxon>Enterobacterales</taxon>
        <taxon>Enterobacteriaceae</taxon>
        <taxon>Klebsiella/Raoultella group</taxon>
        <taxon>Klebsiella</taxon>
    </lineage>
</organism>
<dbReference type="EMBL" id="UGJR01000006">
    <property type="protein sequence ID" value="STT07729.1"/>
    <property type="molecule type" value="Genomic_DNA"/>
</dbReference>
<evidence type="ECO:0000313" key="3">
    <source>
        <dbReference type="Proteomes" id="UP000255050"/>
    </source>
</evidence>